<feature type="compositionally biased region" description="Acidic residues" evidence="2">
    <location>
        <begin position="330"/>
        <end position="343"/>
    </location>
</feature>
<feature type="region of interest" description="Disordered" evidence="2">
    <location>
        <begin position="735"/>
        <end position="757"/>
    </location>
</feature>
<dbReference type="GO" id="GO:1990114">
    <property type="term" value="P:RNA polymerase II core complex assembly"/>
    <property type="evidence" value="ECO:0007669"/>
    <property type="project" value="TreeGrafter"/>
</dbReference>
<dbReference type="PANTHER" id="PTHR12674">
    <property type="entry name" value="PREFOLDIN SUBUNIT 5"/>
    <property type="match status" value="1"/>
</dbReference>
<feature type="region of interest" description="Disordered" evidence="2">
    <location>
        <begin position="229"/>
        <end position="256"/>
    </location>
</feature>
<comment type="similarity">
    <text evidence="1">Belongs to the prefoldin subunit alpha family.</text>
</comment>
<evidence type="ECO:0000313" key="4">
    <source>
        <dbReference type="EMBL" id="CUS25086.1"/>
    </source>
</evidence>
<evidence type="ECO:0000313" key="5">
    <source>
        <dbReference type="Proteomes" id="UP000236544"/>
    </source>
</evidence>
<evidence type="ECO:0000256" key="1">
    <source>
        <dbReference type="ARBA" id="ARBA00010048"/>
    </source>
</evidence>
<feature type="compositionally biased region" description="Polar residues" evidence="2">
    <location>
        <begin position="569"/>
        <end position="592"/>
    </location>
</feature>
<feature type="domain" description="DUF3835" evidence="3">
    <location>
        <begin position="758"/>
        <end position="836"/>
    </location>
</feature>
<feature type="region of interest" description="Disordered" evidence="2">
    <location>
        <begin position="485"/>
        <end position="653"/>
    </location>
</feature>
<evidence type="ECO:0000259" key="3">
    <source>
        <dbReference type="Pfam" id="PF12927"/>
    </source>
</evidence>
<reference evidence="5" key="1">
    <citation type="submission" date="2015-10" db="EMBL/GenBank/DDBJ databases">
        <authorList>
            <person name="Devillers H."/>
        </authorList>
    </citation>
    <scope>NUCLEOTIDE SEQUENCE [LARGE SCALE GENOMIC DNA]</scope>
</reference>
<dbReference type="Pfam" id="PF02996">
    <property type="entry name" value="Prefoldin"/>
    <property type="match status" value="1"/>
</dbReference>
<feature type="compositionally biased region" description="Basic and acidic residues" evidence="2">
    <location>
        <begin position="229"/>
        <end position="247"/>
    </location>
</feature>
<dbReference type="GO" id="GO:0005737">
    <property type="term" value="C:cytoplasm"/>
    <property type="evidence" value="ECO:0007669"/>
    <property type="project" value="TreeGrafter"/>
</dbReference>
<keyword evidence="5" id="KW-1185">Reference proteome</keyword>
<evidence type="ECO:0000256" key="2">
    <source>
        <dbReference type="SAM" id="MobiDB-lite"/>
    </source>
</evidence>
<proteinExistence type="inferred from homology"/>
<dbReference type="Pfam" id="PF12927">
    <property type="entry name" value="DUF3835"/>
    <property type="match status" value="1"/>
</dbReference>
<feature type="region of interest" description="Disordered" evidence="2">
    <location>
        <begin position="322"/>
        <end position="350"/>
    </location>
</feature>
<accession>A0A0N7MMH0</accession>
<gene>
    <name evidence="4" type="ORF">LAQU0_S26e00716g</name>
</gene>
<dbReference type="InterPro" id="IPR011599">
    <property type="entry name" value="PFD_alpha_archaea"/>
</dbReference>
<dbReference type="InterPro" id="IPR024325">
    <property type="entry name" value="DUF3835"/>
</dbReference>
<dbReference type="GO" id="GO:0016272">
    <property type="term" value="C:prefoldin complex"/>
    <property type="evidence" value="ECO:0007669"/>
    <property type="project" value="InterPro"/>
</dbReference>
<organism evidence="4 5">
    <name type="scientific">Lachancea quebecensis</name>
    <dbReference type="NCBI Taxonomy" id="1654605"/>
    <lineage>
        <taxon>Eukaryota</taxon>
        <taxon>Fungi</taxon>
        <taxon>Dikarya</taxon>
        <taxon>Ascomycota</taxon>
        <taxon>Saccharomycotina</taxon>
        <taxon>Saccharomycetes</taxon>
        <taxon>Saccharomycetales</taxon>
        <taxon>Saccharomycetaceae</taxon>
        <taxon>Lachancea</taxon>
    </lineage>
</organism>
<dbReference type="GO" id="GO:1990113">
    <property type="term" value="P:RNA polymerase I assembly"/>
    <property type="evidence" value="ECO:0007669"/>
    <property type="project" value="TreeGrafter"/>
</dbReference>
<sequence>MSFQKKWRKPHADTQGAMDSLVDIVSKTSFNLENKLRFLKEQKLHYSEIRRNLVEYDKGNYDDNQDGNKRGLVFGEIIISSKIYLNIGYEYYVEKSQLEAIDFITEKLRLIDEAAARFEGKIQEAKETLKNLKEAQKLEEDQASSGSHDPYPNPPENEDGLPFMEIREDLDEEGNILNSSVNPTATPQPPQSRIEEINDEIESVTSGKPTTVDAEFSDQNARFDNDFEQSIREKTSRDSRESKEKTEANAAFEKSPIVKDANIEDLDIQGPTIKKHGPAIEPNDIYTFDDIVAQLEKEDGLEDGEINDEDIQYDFENYNQDNLLDFSESGGDDEGDYDDDYDESSMPSLIPGFAQNRFLDQINQLRSQRQQSPQSQQSQQAQQSQQSQHSNETVKTKSILKKDKDTKKASKKVGFAPTLDIHEIESVKHETKANTFIGSPIIARASAEDVACTDDDEGFDADLFAQLIGAKDSNDVHEIYEKEVEQPPAKRKSRISRFMKDRNPSAAPDSTKAVANKEAQDPLNGQAVEDIVERSPEAAEPVGQVTRDLAKVNLGNGGPVADVFERNNETGVPSSPNRGTSVSSNSGKSETLVSKAPNSGRDSKFKKNLNSLQKPAKKRPVQKKLPEFPEQEETETAAFEELKPRPVFEKQDQPKAFPKEINAAVNNNPSEVVQNPHVDFHKLGDDLDDMARAYLLGLYNSDVEDPGAVVEKLGDLNSYNKEVETLQGEISTFLKENPATTANGAPGTDDDDDEKGPIMTDVVEKEVELPPDYDEADVELSTEALNYSVAVEYHKLRERMIASQGAVEKSPEELQFEAIDEYGNPIKTSKFKANKLRLETDEKLG</sequence>
<protein>
    <submittedName>
        <fullName evidence="4">LAQU0S26e00716g1_1</fullName>
    </submittedName>
</protein>
<dbReference type="PANTHER" id="PTHR12674:SF2">
    <property type="entry name" value="PREFOLDIN SUBUNIT 5"/>
    <property type="match status" value="1"/>
</dbReference>
<feature type="compositionally biased region" description="Low complexity" evidence="2">
    <location>
        <begin position="367"/>
        <end position="390"/>
    </location>
</feature>
<feature type="region of interest" description="Disordered" evidence="2">
    <location>
        <begin position="365"/>
        <end position="407"/>
    </location>
</feature>
<feature type="compositionally biased region" description="Basic and acidic residues" evidence="2">
    <location>
        <begin position="392"/>
        <end position="407"/>
    </location>
</feature>
<dbReference type="GO" id="GO:0006457">
    <property type="term" value="P:protein folding"/>
    <property type="evidence" value="ECO:0007669"/>
    <property type="project" value="InterPro"/>
</dbReference>
<feature type="compositionally biased region" description="Basic and acidic residues" evidence="2">
    <location>
        <begin position="640"/>
        <end position="653"/>
    </location>
</feature>
<dbReference type="InterPro" id="IPR004127">
    <property type="entry name" value="Prefoldin_subunit_alpha"/>
</dbReference>
<dbReference type="EMBL" id="LN890529">
    <property type="protein sequence ID" value="CUS25086.1"/>
    <property type="molecule type" value="Genomic_DNA"/>
</dbReference>
<dbReference type="GO" id="GO:0051082">
    <property type="term" value="F:unfolded protein binding"/>
    <property type="evidence" value="ECO:0007669"/>
    <property type="project" value="InterPro"/>
</dbReference>
<dbReference type="Gene3D" id="1.10.287.370">
    <property type="match status" value="1"/>
</dbReference>
<dbReference type="InterPro" id="IPR009053">
    <property type="entry name" value="Prefoldin"/>
</dbReference>
<dbReference type="AlphaFoldDB" id="A0A0N7MMH0"/>
<dbReference type="Proteomes" id="UP000236544">
    <property type="component" value="Unassembled WGS sequence"/>
</dbReference>
<feature type="region of interest" description="Disordered" evidence="2">
    <location>
        <begin position="137"/>
        <end position="161"/>
    </location>
</feature>
<name>A0A0N7MMH0_9SACH</name>
<dbReference type="OrthoDB" id="21413at2759"/>
<dbReference type="GO" id="GO:1990115">
    <property type="term" value="P:RNA polymerase III assembly"/>
    <property type="evidence" value="ECO:0007669"/>
    <property type="project" value="TreeGrafter"/>
</dbReference>
<dbReference type="SUPFAM" id="SSF46579">
    <property type="entry name" value="Prefoldin"/>
    <property type="match status" value="1"/>
</dbReference>